<keyword evidence="3" id="KW-1185">Reference proteome</keyword>
<dbReference type="PATRIC" id="fig|1227484.4.peg.1650"/>
<protein>
    <submittedName>
        <fullName evidence="2">Uncharacterized protein</fullName>
    </submittedName>
</protein>
<dbReference type="eggNOG" id="arCOG04746">
    <property type="taxonomic scope" value="Archaea"/>
</dbReference>
<gene>
    <name evidence="2" type="ORF">C471_08195</name>
</gene>
<keyword evidence="1" id="KW-0812">Transmembrane</keyword>
<dbReference type="AlphaFoldDB" id="M0DX78"/>
<comment type="caution">
    <text evidence="2">The sequence shown here is derived from an EMBL/GenBank/DDBJ whole genome shotgun (WGS) entry which is preliminary data.</text>
</comment>
<accession>M0DX78</accession>
<dbReference type="RefSeq" id="WP_004048052.1">
    <property type="nucleotide sequence ID" value="NZ_AOJE01000028.1"/>
</dbReference>
<proteinExistence type="predicted"/>
<reference evidence="2 3" key="1">
    <citation type="journal article" date="2014" name="PLoS Genet.">
        <title>Phylogenetically driven sequencing of extremely halophilic archaea reveals strategies for static and dynamic osmo-response.</title>
        <authorList>
            <person name="Becker E.A."/>
            <person name="Seitzer P.M."/>
            <person name="Tritt A."/>
            <person name="Larsen D."/>
            <person name="Krusor M."/>
            <person name="Yao A.I."/>
            <person name="Wu D."/>
            <person name="Madern D."/>
            <person name="Eisen J.A."/>
            <person name="Darling A.E."/>
            <person name="Facciotti M.T."/>
        </authorList>
    </citation>
    <scope>NUCLEOTIDE SEQUENCE [LARGE SCALE GENOMIC DNA]</scope>
    <source>
        <strain evidence="2 3">DSM 1137</strain>
    </source>
</reference>
<dbReference type="OrthoDB" id="214459at2157"/>
<name>M0DX78_9EURY</name>
<evidence type="ECO:0000313" key="2">
    <source>
        <dbReference type="EMBL" id="ELZ40135.1"/>
    </source>
</evidence>
<dbReference type="EMBL" id="AOJE01000028">
    <property type="protein sequence ID" value="ELZ40135.1"/>
    <property type="molecule type" value="Genomic_DNA"/>
</dbReference>
<keyword evidence="1" id="KW-1133">Transmembrane helix</keyword>
<dbReference type="Proteomes" id="UP000011514">
    <property type="component" value="Unassembled WGS sequence"/>
</dbReference>
<organism evidence="2 3">
    <name type="scientific">Halorubrum saccharovorum DSM 1137</name>
    <dbReference type="NCBI Taxonomy" id="1227484"/>
    <lineage>
        <taxon>Archaea</taxon>
        <taxon>Methanobacteriati</taxon>
        <taxon>Methanobacteriota</taxon>
        <taxon>Stenosarchaea group</taxon>
        <taxon>Halobacteria</taxon>
        <taxon>Halobacteriales</taxon>
        <taxon>Haloferacaceae</taxon>
        <taxon>Halorubrum</taxon>
    </lineage>
</organism>
<evidence type="ECO:0000256" key="1">
    <source>
        <dbReference type="SAM" id="Phobius"/>
    </source>
</evidence>
<feature type="transmembrane region" description="Helical" evidence="1">
    <location>
        <begin position="254"/>
        <end position="275"/>
    </location>
</feature>
<evidence type="ECO:0000313" key="3">
    <source>
        <dbReference type="Proteomes" id="UP000011514"/>
    </source>
</evidence>
<keyword evidence="1" id="KW-0472">Membrane</keyword>
<sequence>MAVYAALFLLVAGVAGVLTVTAESPEVAFENPDYELSSGDTFQVNGAEYVVAEISEVEEGGGGHGGSATTSVVATIEREVAVEESETWANGSTVTVAGDEWRVEITGDDPSAFTLVEVLDRQAILEADDSADNETVQRDDGEYVVVTENGESTLVPADEYFPAPEERSYATGDSFEYSGQSVTVDQVTTEQAVIVWEGTQTNSIEVEQGATVTLGETNLIANFPDASTLTMSSDMEGYEAQLAEIDQFEQYNSGLTRVLFMSLISVVLLLSATFIPSRY</sequence>